<organism evidence="2 3">
    <name type="scientific">Christiangramia sabulilitoris</name>
    <dbReference type="NCBI Taxonomy" id="2583991"/>
    <lineage>
        <taxon>Bacteria</taxon>
        <taxon>Pseudomonadati</taxon>
        <taxon>Bacteroidota</taxon>
        <taxon>Flavobacteriia</taxon>
        <taxon>Flavobacteriales</taxon>
        <taxon>Flavobacteriaceae</taxon>
        <taxon>Christiangramia</taxon>
    </lineage>
</organism>
<keyword evidence="3" id="KW-1185">Reference proteome</keyword>
<evidence type="ECO:0000259" key="1">
    <source>
        <dbReference type="Pfam" id="PF13524"/>
    </source>
</evidence>
<dbReference type="GO" id="GO:0016740">
    <property type="term" value="F:transferase activity"/>
    <property type="evidence" value="ECO:0007669"/>
    <property type="project" value="UniProtKB-KW"/>
</dbReference>
<accession>A0A550HZW6</accession>
<keyword evidence="2" id="KW-0808">Transferase</keyword>
<dbReference type="RefSeq" id="WP_143411470.1">
    <property type="nucleotide sequence ID" value="NZ_VHSF01000003.1"/>
</dbReference>
<dbReference type="Proteomes" id="UP000315131">
    <property type="component" value="Unassembled WGS sequence"/>
</dbReference>
<proteinExistence type="predicted"/>
<dbReference type="InterPro" id="IPR055259">
    <property type="entry name" value="YkvP/CgeB_Glyco_trans-like"/>
</dbReference>
<dbReference type="SUPFAM" id="SSF53756">
    <property type="entry name" value="UDP-Glycosyltransferase/glycogen phosphorylase"/>
    <property type="match status" value="1"/>
</dbReference>
<feature type="domain" description="Spore protein YkvP/CgeB glycosyl transferase-like" evidence="1">
    <location>
        <begin position="178"/>
        <end position="321"/>
    </location>
</feature>
<name>A0A550HZW6_9FLAO</name>
<dbReference type="Pfam" id="PF13524">
    <property type="entry name" value="Glyco_trans_1_2"/>
    <property type="match status" value="1"/>
</dbReference>
<dbReference type="AlphaFoldDB" id="A0A550HZW6"/>
<evidence type="ECO:0000313" key="2">
    <source>
        <dbReference type="EMBL" id="TRO64273.1"/>
    </source>
</evidence>
<sequence>MKIAIIGAISFDSLEYHVHDELIAQGHDAKIFSYKNLLPKKIDFGVSQISEKHVEKKNKKLLEEVLNYNPDLVIGIYRHIHPLVVKSIKKKEIKIIHINPDALTTFQNQQLFVEPYDVYFSKDPYMVSFMKNKLNLNVFQYQEAFNPRVHKKPNRSFKELEDETKIEVLCFGNLYPYRNRMLRLLKERNINVTMFGHQSKFFDPYLDENFQNRGIYGDEKAKILNGAKIVFNNFHYAEVESVNNKFFEITGSGAFQICDYKPILEDLLPIDPKLISFQSIDEAEEKIRYYLNEPEERWKIRNTLSVFFQENYTYKNMLKDIFSKL</sequence>
<gene>
    <name evidence="2" type="ORF">FGM01_12315</name>
</gene>
<protein>
    <submittedName>
        <fullName evidence="2">Glycosyltransferase</fullName>
    </submittedName>
</protein>
<reference evidence="2 3" key="1">
    <citation type="submission" date="2019-06" db="EMBL/GenBank/DDBJ databases">
        <title>Gramella sabulilitoris sp. nov., isolated from a marine sand.</title>
        <authorList>
            <person name="Yoon J.-H."/>
        </authorList>
    </citation>
    <scope>NUCLEOTIDE SEQUENCE [LARGE SCALE GENOMIC DNA]</scope>
    <source>
        <strain evidence="2 3">HSMS-1</strain>
    </source>
</reference>
<comment type="caution">
    <text evidence="2">The sequence shown here is derived from an EMBL/GenBank/DDBJ whole genome shotgun (WGS) entry which is preliminary data.</text>
</comment>
<dbReference type="OrthoDB" id="7872161at2"/>
<dbReference type="EMBL" id="VHSF01000003">
    <property type="protein sequence ID" value="TRO64273.1"/>
    <property type="molecule type" value="Genomic_DNA"/>
</dbReference>
<evidence type="ECO:0000313" key="3">
    <source>
        <dbReference type="Proteomes" id="UP000315131"/>
    </source>
</evidence>